<dbReference type="Proteomes" id="UP000245119">
    <property type="component" value="Linkage Group LG4"/>
</dbReference>
<keyword evidence="4" id="KW-0175">Coiled coil</keyword>
<evidence type="ECO:0000256" key="8">
    <source>
        <dbReference type="RuleBase" id="RU004560"/>
    </source>
</evidence>
<accession>A0A2T7PDJ0</accession>
<dbReference type="GO" id="GO:0005525">
    <property type="term" value="F:GTP binding"/>
    <property type="evidence" value="ECO:0007669"/>
    <property type="project" value="UniProtKB-UniRule"/>
</dbReference>
<dbReference type="SUPFAM" id="SSF52540">
    <property type="entry name" value="P-loop containing nucleoside triphosphate hydrolases"/>
    <property type="match status" value="1"/>
</dbReference>
<keyword evidence="6" id="KW-0131">Cell cycle</keyword>
<dbReference type="InterPro" id="IPR016491">
    <property type="entry name" value="Septin"/>
</dbReference>
<dbReference type="GO" id="GO:0032154">
    <property type="term" value="C:cleavage furrow"/>
    <property type="evidence" value="ECO:0007669"/>
    <property type="project" value="UniProtKB-SubCell"/>
</dbReference>
<reference evidence="11 12" key="1">
    <citation type="submission" date="2018-04" db="EMBL/GenBank/DDBJ databases">
        <title>The genome of golden apple snail Pomacea canaliculata provides insight into stress tolerance and invasive adaptation.</title>
        <authorList>
            <person name="Liu C."/>
            <person name="Liu B."/>
            <person name="Ren Y."/>
            <person name="Zhang Y."/>
            <person name="Wang H."/>
            <person name="Li S."/>
            <person name="Jiang F."/>
            <person name="Yin L."/>
            <person name="Zhang G."/>
            <person name="Qian W."/>
            <person name="Fan W."/>
        </authorList>
    </citation>
    <scope>NUCLEOTIDE SEQUENCE [LARGE SCALE GENOMIC DNA]</scope>
    <source>
        <strain evidence="11">SZHN2017</strain>
        <tissue evidence="11">Muscle</tissue>
    </source>
</reference>
<dbReference type="EMBL" id="PZQS01000004">
    <property type="protein sequence ID" value="PVD31483.1"/>
    <property type="molecule type" value="Genomic_DNA"/>
</dbReference>
<evidence type="ECO:0000256" key="9">
    <source>
        <dbReference type="SAM" id="MobiDB-lite"/>
    </source>
</evidence>
<dbReference type="PIRSF" id="PIRSF006698">
    <property type="entry name" value="Septin"/>
    <property type="match status" value="1"/>
</dbReference>
<dbReference type="OrthoDB" id="416553at2759"/>
<evidence type="ECO:0000313" key="11">
    <source>
        <dbReference type="EMBL" id="PVD31483.1"/>
    </source>
</evidence>
<feature type="region of interest" description="Disordered" evidence="9">
    <location>
        <begin position="324"/>
        <end position="348"/>
    </location>
</feature>
<feature type="domain" description="Septin-type G" evidence="10">
    <location>
        <begin position="53"/>
        <end position="326"/>
    </location>
</feature>
<dbReference type="AlphaFoldDB" id="A0A2T7PDJ0"/>
<feature type="compositionally biased region" description="Basic and acidic residues" evidence="9">
    <location>
        <begin position="339"/>
        <end position="348"/>
    </location>
</feature>
<comment type="caution">
    <text evidence="11">The sequence shown here is derived from an EMBL/GenBank/DDBJ whole genome shotgun (WGS) entry which is preliminary data.</text>
</comment>
<dbReference type="Gene3D" id="3.40.50.300">
    <property type="entry name" value="P-loop containing nucleotide triphosphate hydrolases"/>
    <property type="match status" value="1"/>
</dbReference>
<dbReference type="Pfam" id="PF00735">
    <property type="entry name" value="Septin"/>
    <property type="match status" value="1"/>
</dbReference>
<dbReference type="GO" id="GO:0051301">
    <property type="term" value="P:cell division"/>
    <property type="evidence" value="ECO:0007669"/>
    <property type="project" value="UniProtKB-KW"/>
</dbReference>
<organism evidence="11 12">
    <name type="scientific">Pomacea canaliculata</name>
    <name type="common">Golden apple snail</name>
    <dbReference type="NCBI Taxonomy" id="400727"/>
    <lineage>
        <taxon>Eukaryota</taxon>
        <taxon>Metazoa</taxon>
        <taxon>Spiralia</taxon>
        <taxon>Lophotrochozoa</taxon>
        <taxon>Mollusca</taxon>
        <taxon>Gastropoda</taxon>
        <taxon>Caenogastropoda</taxon>
        <taxon>Architaenioglossa</taxon>
        <taxon>Ampullarioidea</taxon>
        <taxon>Ampullariidae</taxon>
        <taxon>Pomacea</taxon>
    </lineage>
</organism>
<comment type="similarity">
    <text evidence="7 8">Belongs to the TRAFAC class TrmE-Era-EngA-EngB-Septin-like GTPase superfamily. Septin GTPase family.</text>
</comment>
<dbReference type="InterPro" id="IPR030379">
    <property type="entry name" value="G_SEPTIN_dom"/>
</dbReference>
<name>A0A2T7PDJ0_POMCA</name>
<dbReference type="FunFam" id="3.40.50.300:FF:000162">
    <property type="entry name" value="septin-7 isoform X1"/>
    <property type="match status" value="1"/>
</dbReference>
<evidence type="ECO:0000256" key="5">
    <source>
        <dbReference type="ARBA" id="ARBA00023134"/>
    </source>
</evidence>
<evidence type="ECO:0000313" key="12">
    <source>
        <dbReference type="Proteomes" id="UP000245119"/>
    </source>
</evidence>
<keyword evidence="12" id="KW-1185">Reference proteome</keyword>
<feature type="compositionally biased region" description="Low complexity" evidence="9">
    <location>
        <begin position="1"/>
        <end position="13"/>
    </location>
</feature>
<sequence length="390" mass="44487">MDNAISTIASANNNDDDDLGSASPKEEKRTPGRKLIRITSKSGEMTFGKLLTSPLPMFVNPEQPGYVGFANLPNQVHRKSVKKGFEFTLMVVEKIQQTVKIDASTVEIEERGVKLRLTVVDTPGFGDSLNSTDCFKPVIRYIDDQFERYLNDESGLNRRHIVDNRVHSCFYFINPSGHGLKPLDVAFMRAVHHKVNIVPVIAKADTLTKQEVTNLKRRILDQIEDYGIKIYPLPDCDSDEDEDYKEQCRQLKNAVPFAVVGANAIIEVKGRKVRGRMYPWGVVEVENPEHCDFIKLRTMLITHMQDLQEVTQETHYENYRAEKLATGGGAPPVKQRTSQPEREISDRERELIQKEEELRQMQERLARMQAEIEARKPAVQQNGEIKSHDL</sequence>
<dbReference type="STRING" id="400727.A0A2T7PDJ0"/>
<dbReference type="PROSITE" id="PS51719">
    <property type="entry name" value="G_SEPTIN"/>
    <property type="match status" value="1"/>
</dbReference>
<evidence type="ECO:0000256" key="7">
    <source>
        <dbReference type="PIRNR" id="PIRNR006698"/>
    </source>
</evidence>
<keyword evidence="2" id="KW-0132">Cell division</keyword>
<evidence type="ECO:0000256" key="6">
    <source>
        <dbReference type="ARBA" id="ARBA00023306"/>
    </source>
</evidence>
<gene>
    <name evidence="11" type="ORF">C0Q70_06895</name>
</gene>
<feature type="region of interest" description="Disordered" evidence="9">
    <location>
        <begin position="1"/>
        <end position="32"/>
    </location>
</feature>
<comment type="subcellular location">
    <subcellularLocation>
        <location evidence="1">Cleavage furrow</location>
    </subcellularLocation>
</comment>
<proteinExistence type="inferred from homology"/>
<dbReference type="CDD" id="cd01850">
    <property type="entry name" value="CDC_Septin"/>
    <property type="match status" value="1"/>
</dbReference>
<evidence type="ECO:0000256" key="2">
    <source>
        <dbReference type="ARBA" id="ARBA00022618"/>
    </source>
</evidence>
<evidence type="ECO:0000256" key="3">
    <source>
        <dbReference type="ARBA" id="ARBA00022741"/>
    </source>
</evidence>
<evidence type="ECO:0000259" key="10">
    <source>
        <dbReference type="PROSITE" id="PS51719"/>
    </source>
</evidence>
<evidence type="ECO:0000256" key="4">
    <source>
        <dbReference type="ARBA" id="ARBA00023054"/>
    </source>
</evidence>
<evidence type="ECO:0000256" key="1">
    <source>
        <dbReference type="ARBA" id="ARBA00004626"/>
    </source>
</evidence>
<dbReference type="InterPro" id="IPR027417">
    <property type="entry name" value="P-loop_NTPase"/>
</dbReference>
<keyword evidence="5 8" id="KW-0342">GTP-binding</keyword>
<dbReference type="PANTHER" id="PTHR18884">
    <property type="entry name" value="SEPTIN"/>
    <property type="match status" value="1"/>
</dbReference>
<dbReference type="GO" id="GO:0005856">
    <property type="term" value="C:cytoskeleton"/>
    <property type="evidence" value="ECO:0007669"/>
    <property type="project" value="UniProtKB-ARBA"/>
</dbReference>
<protein>
    <recommendedName>
        <fullName evidence="7">Septin</fullName>
    </recommendedName>
</protein>
<keyword evidence="3 8" id="KW-0547">Nucleotide-binding</keyword>